<dbReference type="InterPro" id="IPR011701">
    <property type="entry name" value="MFS"/>
</dbReference>
<dbReference type="InterPro" id="IPR036259">
    <property type="entry name" value="MFS_trans_sf"/>
</dbReference>
<evidence type="ECO:0000313" key="9">
    <source>
        <dbReference type="Proteomes" id="UP001220324"/>
    </source>
</evidence>
<protein>
    <recommendedName>
        <fullName evidence="10">Major facilitator superfamily (MFS) profile domain-containing protein</fullName>
    </recommendedName>
</protein>
<feature type="transmembrane region" description="Helical" evidence="7">
    <location>
        <begin position="93"/>
        <end position="116"/>
    </location>
</feature>
<dbReference type="InterPro" id="IPR050930">
    <property type="entry name" value="MFS_Vesicular_Transporter"/>
</dbReference>
<feature type="transmembrane region" description="Helical" evidence="7">
    <location>
        <begin position="122"/>
        <end position="139"/>
    </location>
</feature>
<keyword evidence="2" id="KW-0813">Transport</keyword>
<proteinExistence type="predicted"/>
<dbReference type="GO" id="GO:0022857">
    <property type="term" value="F:transmembrane transporter activity"/>
    <property type="evidence" value="ECO:0007669"/>
    <property type="project" value="InterPro"/>
</dbReference>
<comment type="caution">
    <text evidence="8">The sequence shown here is derived from an EMBL/GenBank/DDBJ whole genome shotgun (WGS) entry which is preliminary data.</text>
</comment>
<feature type="transmembrane region" description="Helical" evidence="7">
    <location>
        <begin position="364"/>
        <end position="381"/>
    </location>
</feature>
<evidence type="ECO:0000256" key="3">
    <source>
        <dbReference type="ARBA" id="ARBA00022692"/>
    </source>
</evidence>
<dbReference type="EMBL" id="JAQIZZ010000003">
    <property type="protein sequence ID" value="KAJ5545618.1"/>
    <property type="molecule type" value="Genomic_DNA"/>
</dbReference>
<reference evidence="8 9" key="1">
    <citation type="journal article" date="2023" name="IMA Fungus">
        <title>Comparative genomic study of the Penicillium genus elucidates a diverse pangenome and 15 lateral gene transfer events.</title>
        <authorList>
            <person name="Petersen C."/>
            <person name="Sorensen T."/>
            <person name="Nielsen M.R."/>
            <person name="Sondergaard T.E."/>
            <person name="Sorensen J.L."/>
            <person name="Fitzpatrick D.A."/>
            <person name="Frisvad J.C."/>
            <person name="Nielsen K.L."/>
        </authorList>
    </citation>
    <scope>NUCLEOTIDE SEQUENCE [LARGE SCALE GENOMIC DNA]</scope>
    <source>
        <strain evidence="8 9">IBT 35679</strain>
    </source>
</reference>
<evidence type="ECO:0000313" key="8">
    <source>
        <dbReference type="EMBL" id="KAJ5545618.1"/>
    </source>
</evidence>
<dbReference type="Pfam" id="PF07690">
    <property type="entry name" value="MFS_1"/>
    <property type="match status" value="1"/>
</dbReference>
<feature type="transmembrane region" description="Helical" evidence="7">
    <location>
        <begin position="333"/>
        <end position="349"/>
    </location>
</feature>
<dbReference type="AlphaFoldDB" id="A0AAD6D0S3"/>
<evidence type="ECO:0000256" key="2">
    <source>
        <dbReference type="ARBA" id="ARBA00022448"/>
    </source>
</evidence>
<name>A0AAD6D0S3_9EURO</name>
<evidence type="ECO:0000256" key="4">
    <source>
        <dbReference type="ARBA" id="ARBA00022989"/>
    </source>
</evidence>
<evidence type="ECO:0000256" key="6">
    <source>
        <dbReference type="SAM" id="MobiDB-lite"/>
    </source>
</evidence>
<accession>A0AAD6D0S3</accession>
<dbReference type="Gene3D" id="1.20.1250.20">
    <property type="entry name" value="MFS general substrate transporter like domains"/>
    <property type="match status" value="2"/>
</dbReference>
<feature type="transmembrane region" description="Helical" evidence="7">
    <location>
        <begin position="265"/>
        <end position="290"/>
    </location>
</feature>
<dbReference type="PANTHER" id="PTHR23506">
    <property type="entry name" value="GH10249P"/>
    <property type="match status" value="1"/>
</dbReference>
<dbReference type="GO" id="GO:0016020">
    <property type="term" value="C:membrane"/>
    <property type="evidence" value="ECO:0007669"/>
    <property type="project" value="UniProtKB-SubCell"/>
</dbReference>
<feature type="transmembrane region" description="Helical" evidence="7">
    <location>
        <begin position="151"/>
        <end position="174"/>
    </location>
</feature>
<feature type="region of interest" description="Disordered" evidence="6">
    <location>
        <begin position="445"/>
        <end position="465"/>
    </location>
</feature>
<keyword evidence="4 7" id="KW-1133">Transmembrane helix</keyword>
<evidence type="ECO:0000256" key="7">
    <source>
        <dbReference type="SAM" id="Phobius"/>
    </source>
</evidence>
<dbReference type="PANTHER" id="PTHR23506:SF35">
    <property type="entry name" value="MAJOR FACILITATOR SUPERFAMILY (MFS) PROFILE DOMAIN-CONTAINING PROTEIN-RELATED"/>
    <property type="match status" value="1"/>
</dbReference>
<evidence type="ECO:0008006" key="10">
    <source>
        <dbReference type="Google" id="ProtNLM"/>
    </source>
</evidence>
<feature type="transmembrane region" description="Helical" evidence="7">
    <location>
        <begin position="302"/>
        <end position="321"/>
    </location>
</feature>
<organism evidence="8 9">
    <name type="scientific">Penicillium frequentans</name>
    <dbReference type="NCBI Taxonomy" id="3151616"/>
    <lineage>
        <taxon>Eukaryota</taxon>
        <taxon>Fungi</taxon>
        <taxon>Dikarya</taxon>
        <taxon>Ascomycota</taxon>
        <taxon>Pezizomycotina</taxon>
        <taxon>Eurotiomycetes</taxon>
        <taxon>Eurotiomycetidae</taxon>
        <taxon>Eurotiales</taxon>
        <taxon>Aspergillaceae</taxon>
        <taxon>Penicillium</taxon>
    </lineage>
</organism>
<keyword evidence="5 7" id="KW-0472">Membrane</keyword>
<sequence length="465" mass="49871">MLDSKANDRPWGYGWRSSQKFVLVAVATTMLTDMFLHDFLVSILPAMLEDRLHLDPELIQNASLALLAESALVSFIVSPFIHHHTDRFQNDNWLLAGLVGELLGSMMIASADSLMLLFSGRFVQAVANASVGILGLSSLSRKVSLEDFDKINSIISVSLAVGTTAAPLFAGALLQLAGYWGAWKCAFIASAIGIGLQSLMVNTPQPHGVLKVMPTDECASEAPAVDEESPLLPTAAAGNVAELQGLPSEMIDLDLYVHLFTNARYVGGIVSSFCYAVVSSSFSATLPLHVCHVFQWGSLPTGLLFAAIQGPNAVLGVPVAWLKKRIGTRHPTTFGFATLAIMLWLMGIPGDEQISWANSGNRDILLFIGSVMGAGISMSLLNGVGMMEATSAVCELEDEHPELFDSREGHTRAVFVTRLSSTFGTGNLRTVLPFRALELELEIHGPSASREGASGETETELTEPR</sequence>
<gene>
    <name evidence="8" type="ORF">N7494_003203</name>
</gene>
<feature type="transmembrane region" description="Helical" evidence="7">
    <location>
        <begin position="58"/>
        <end position="81"/>
    </location>
</feature>
<comment type="subcellular location">
    <subcellularLocation>
        <location evidence="1">Membrane</location>
        <topology evidence="1">Multi-pass membrane protein</topology>
    </subcellularLocation>
</comment>
<keyword evidence="3 7" id="KW-0812">Transmembrane</keyword>
<feature type="transmembrane region" description="Helical" evidence="7">
    <location>
        <begin position="180"/>
        <end position="201"/>
    </location>
</feature>
<evidence type="ECO:0000256" key="5">
    <source>
        <dbReference type="ARBA" id="ARBA00023136"/>
    </source>
</evidence>
<feature type="transmembrane region" description="Helical" evidence="7">
    <location>
        <begin position="21"/>
        <end position="46"/>
    </location>
</feature>
<evidence type="ECO:0000256" key="1">
    <source>
        <dbReference type="ARBA" id="ARBA00004141"/>
    </source>
</evidence>
<dbReference type="SUPFAM" id="SSF103473">
    <property type="entry name" value="MFS general substrate transporter"/>
    <property type="match status" value="1"/>
</dbReference>
<keyword evidence="9" id="KW-1185">Reference proteome</keyword>
<dbReference type="Proteomes" id="UP001220324">
    <property type="component" value="Unassembled WGS sequence"/>
</dbReference>